<feature type="domain" description="Retrotransposon gag" evidence="2">
    <location>
        <begin position="130"/>
        <end position="220"/>
    </location>
</feature>
<feature type="coiled-coil region" evidence="1">
    <location>
        <begin position="34"/>
        <end position="61"/>
    </location>
</feature>
<dbReference type="Pfam" id="PF03732">
    <property type="entry name" value="Retrotrans_gag"/>
    <property type="match status" value="1"/>
</dbReference>
<sequence length="566" mass="65775">MIEKSSYQLVSEPSILAFDGSNTMAEQIETEVLRKDVEQLKEQFRRNSEKLDRSLEELRQTIGMLSSNNRIRHTSQCNFSFLQKARYESPTKCLKYELPKFYGENLRGWLFKCQKLFDANYISTDAKIDLAIMNLEGKALQWHKIYMKSRFTREMPRWEEYVQALNNGFGSFLIDDPISELNNLRQTTCVQEYSDKFSEVLNYVDKGEYELVRCFLMGLKDEIQIKVVMFKPKTLQAAISLAKLYEHVLSTEGRKIAIPSQKQISPLNSNGVYNLEDETLYFGVSDMIGKCNPDEVNEIHKCNVLPCKEDLIKIKEPQLFDKMPTRKLIGEQLQAFDELPKSDHINKEPLVFEEMPEKENPKTEAENYKDFLKNEAKNYMIKDCPNILCVEPQDLKKESNEMGQCSKLKMTKDVINFQELNVFHEMPDGNIVEKGIEWQYIVSCSSKIFGFKYVEGQNLIVTVRIFECLKSSKTFEEACVGSFGGEGMSLCFKIWEQPQTPLPPPEPPPQWFVVWVNECRVCCVWASSLQKVLHKLQQEEVNLHCHNMWGSRHCRSICVSLRTRTL</sequence>
<keyword evidence="4" id="KW-1185">Reference proteome</keyword>
<gene>
    <name evidence="3" type="ORF">BUALT_Bualt17G0006400</name>
</gene>
<dbReference type="EMBL" id="WHWC01000017">
    <property type="protein sequence ID" value="KAG8365770.1"/>
    <property type="molecule type" value="Genomic_DNA"/>
</dbReference>
<dbReference type="AlphaFoldDB" id="A0AAV6WFS2"/>
<dbReference type="InterPro" id="IPR005162">
    <property type="entry name" value="Retrotrans_gag_dom"/>
</dbReference>
<reference evidence="3" key="1">
    <citation type="submission" date="2019-10" db="EMBL/GenBank/DDBJ databases">
        <authorList>
            <person name="Zhang R."/>
            <person name="Pan Y."/>
            <person name="Wang J."/>
            <person name="Ma R."/>
            <person name="Yu S."/>
        </authorList>
    </citation>
    <scope>NUCLEOTIDE SEQUENCE</scope>
    <source>
        <strain evidence="3">LA-IB0</strain>
        <tissue evidence="3">Leaf</tissue>
    </source>
</reference>
<accession>A0AAV6WFS2</accession>
<evidence type="ECO:0000256" key="1">
    <source>
        <dbReference type="SAM" id="Coils"/>
    </source>
</evidence>
<dbReference type="Proteomes" id="UP000826271">
    <property type="component" value="Unassembled WGS sequence"/>
</dbReference>
<evidence type="ECO:0000313" key="3">
    <source>
        <dbReference type="EMBL" id="KAG8365770.1"/>
    </source>
</evidence>
<proteinExistence type="predicted"/>
<comment type="caution">
    <text evidence="3">The sequence shown here is derived from an EMBL/GenBank/DDBJ whole genome shotgun (WGS) entry which is preliminary data.</text>
</comment>
<evidence type="ECO:0000313" key="4">
    <source>
        <dbReference type="Proteomes" id="UP000826271"/>
    </source>
</evidence>
<organism evidence="3 4">
    <name type="scientific">Buddleja alternifolia</name>
    <dbReference type="NCBI Taxonomy" id="168488"/>
    <lineage>
        <taxon>Eukaryota</taxon>
        <taxon>Viridiplantae</taxon>
        <taxon>Streptophyta</taxon>
        <taxon>Embryophyta</taxon>
        <taxon>Tracheophyta</taxon>
        <taxon>Spermatophyta</taxon>
        <taxon>Magnoliopsida</taxon>
        <taxon>eudicotyledons</taxon>
        <taxon>Gunneridae</taxon>
        <taxon>Pentapetalae</taxon>
        <taxon>asterids</taxon>
        <taxon>lamiids</taxon>
        <taxon>Lamiales</taxon>
        <taxon>Scrophulariaceae</taxon>
        <taxon>Buddlejeae</taxon>
        <taxon>Buddleja</taxon>
    </lineage>
</organism>
<protein>
    <recommendedName>
        <fullName evidence="2">Retrotransposon gag domain-containing protein</fullName>
    </recommendedName>
</protein>
<name>A0AAV6WFS2_9LAMI</name>
<keyword evidence="1" id="KW-0175">Coiled coil</keyword>
<evidence type="ECO:0000259" key="2">
    <source>
        <dbReference type="Pfam" id="PF03732"/>
    </source>
</evidence>